<proteinExistence type="predicted"/>
<dbReference type="EMBL" id="BAAANL010000009">
    <property type="protein sequence ID" value="GAA1874426.1"/>
    <property type="molecule type" value="Genomic_DNA"/>
</dbReference>
<name>A0ABN2NN79_9MICO</name>
<dbReference type="InterPro" id="IPR053392">
    <property type="entry name" value="Transposase_IS30-like"/>
</dbReference>
<comment type="caution">
    <text evidence="2">The sequence shown here is derived from an EMBL/GenBank/DDBJ whole genome shotgun (WGS) entry which is preliminary data.</text>
</comment>
<sequence length="179" mass="20238">MRPIHDRPAAANERRQHGHWEGDLIIGAGQRSAVATLVERKTRFTIAVTLPDGHSADAVAGTLIPVFTALPAGMRRTLTWDQGNEMFQHEKIEQATGLRVYFADPHSPWQRPSNENTNGLLRQYLPKGTDLSLHSQDDLDQVTTELNDRPRACLGDRTPAQLMQTWTRRRTSPPIRFVR</sequence>
<keyword evidence="3" id="KW-1185">Reference proteome</keyword>
<accession>A0ABN2NN79</accession>
<evidence type="ECO:0000313" key="3">
    <source>
        <dbReference type="Proteomes" id="UP001501094"/>
    </source>
</evidence>
<dbReference type="NCBIfam" id="NF033563">
    <property type="entry name" value="transpos_IS30"/>
    <property type="match status" value="1"/>
</dbReference>
<dbReference type="InterPro" id="IPR012337">
    <property type="entry name" value="RNaseH-like_sf"/>
</dbReference>
<dbReference type="InterPro" id="IPR051917">
    <property type="entry name" value="Transposase-Integrase"/>
</dbReference>
<dbReference type="Gene3D" id="3.30.420.10">
    <property type="entry name" value="Ribonuclease H-like superfamily/Ribonuclease H"/>
    <property type="match status" value="1"/>
</dbReference>
<dbReference type="SUPFAM" id="SSF53098">
    <property type="entry name" value="Ribonuclease H-like"/>
    <property type="match status" value="1"/>
</dbReference>
<dbReference type="PANTHER" id="PTHR10948">
    <property type="entry name" value="TRANSPOSASE"/>
    <property type="match status" value="1"/>
</dbReference>
<reference evidence="2 3" key="1">
    <citation type="journal article" date="2019" name="Int. J. Syst. Evol. Microbiol.">
        <title>The Global Catalogue of Microorganisms (GCM) 10K type strain sequencing project: providing services to taxonomists for standard genome sequencing and annotation.</title>
        <authorList>
            <consortium name="The Broad Institute Genomics Platform"/>
            <consortium name="The Broad Institute Genome Sequencing Center for Infectious Disease"/>
            <person name="Wu L."/>
            <person name="Ma J."/>
        </authorList>
    </citation>
    <scope>NUCLEOTIDE SEQUENCE [LARGE SCALE GENOMIC DNA]</scope>
    <source>
        <strain evidence="2 3">JCM 14326</strain>
    </source>
</reference>
<protein>
    <recommendedName>
        <fullName evidence="1">Integrase catalytic domain-containing protein</fullName>
    </recommendedName>
</protein>
<gene>
    <name evidence="2" type="ORF">GCM10009751_37510</name>
</gene>
<organism evidence="2 3">
    <name type="scientific">Myceligenerans crystallogenes</name>
    <dbReference type="NCBI Taxonomy" id="316335"/>
    <lineage>
        <taxon>Bacteria</taxon>
        <taxon>Bacillati</taxon>
        <taxon>Actinomycetota</taxon>
        <taxon>Actinomycetes</taxon>
        <taxon>Micrococcales</taxon>
        <taxon>Promicromonosporaceae</taxon>
        <taxon>Myceligenerans</taxon>
    </lineage>
</organism>
<dbReference type="Proteomes" id="UP001501094">
    <property type="component" value="Unassembled WGS sequence"/>
</dbReference>
<feature type="domain" description="Integrase catalytic" evidence="1">
    <location>
        <begin position="4"/>
        <end position="167"/>
    </location>
</feature>
<dbReference type="PANTHER" id="PTHR10948:SF23">
    <property type="entry name" value="TRANSPOSASE INSI FOR INSERTION SEQUENCE ELEMENT IS30A-RELATED"/>
    <property type="match status" value="1"/>
</dbReference>
<dbReference type="InterPro" id="IPR001584">
    <property type="entry name" value="Integrase_cat-core"/>
</dbReference>
<dbReference type="PROSITE" id="PS50994">
    <property type="entry name" value="INTEGRASE"/>
    <property type="match status" value="1"/>
</dbReference>
<dbReference type="Pfam" id="PF00665">
    <property type="entry name" value="rve"/>
    <property type="match status" value="1"/>
</dbReference>
<evidence type="ECO:0000259" key="1">
    <source>
        <dbReference type="PROSITE" id="PS50994"/>
    </source>
</evidence>
<dbReference type="InterPro" id="IPR036397">
    <property type="entry name" value="RNaseH_sf"/>
</dbReference>
<evidence type="ECO:0000313" key="2">
    <source>
        <dbReference type="EMBL" id="GAA1874426.1"/>
    </source>
</evidence>